<keyword evidence="2" id="KW-0805">Transcription regulation</keyword>
<keyword evidence="3" id="KW-0238">DNA-binding</keyword>
<gene>
    <name evidence="5" type="ORF">GGR27_002102</name>
</gene>
<accession>A0ABX0XBL2</accession>
<dbReference type="Pfam" id="PF03965">
    <property type="entry name" value="Penicillinase_R"/>
    <property type="match status" value="1"/>
</dbReference>
<sequence>MQKLTAAQEEIMNHVWDLGECTVGDVRKSVAKQRGGKLPAHSTVSTVMAALKDRGFLTHKAYGRTFVYRPALGREEYGSQSLVGLIKSFFGGSASLAVSHLVEREDLNLEELGALVRKLEEE</sequence>
<comment type="similarity">
    <text evidence="1">Belongs to the BlaI transcriptional regulatory family.</text>
</comment>
<reference evidence="5 6" key="1">
    <citation type="submission" date="2020-03" db="EMBL/GenBank/DDBJ databases">
        <title>Genomic Encyclopedia of Type Strains, Phase IV (KMG-IV): sequencing the most valuable type-strain genomes for metagenomic binning, comparative biology and taxonomic classification.</title>
        <authorList>
            <person name="Goeker M."/>
        </authorList>
    </citation>
    <scope>NUCLEOTIDE SEQUENCE [LARGE SCALE GENOMIC DNA]</scope>
    <source>
        <strain evidence="5 6">DSM 105096</strain>
    </source>
</reference>
<dbReference type="Gene3D" id="1.10.10.10">
    <property type="entry name" value="Winged helix-like DNA-binding domain superfamily/Winged helix DNA-binding domain"/>
    <property type="match status" value="1"/>
</dbReference>
<proteinExistence type="inferred from homology"/>
<comment type="caution">
    <text evidence="5">The sequence shown here is derived from an EMBL/GenBank/DDBJ whole genome shotgun (WGS) entry which is preliminary data.</text>
</comment>
<dbReference type="Gene3D" id="1.10.4040.10">
    <property type="entry name" value="Penicillinase repressor domain"/>
    <property type="match status" value="1"/>
</dbReference>
<protein>
    <submittedName>
        <fullName evidence="5">Transcriptional regulator</fullName>
    </submittedName>
</protein>
<dbReference type="PIRSF" id="PIRSF019455">
    <property type="entry name" value="CopR_AtkY"/>
    <property type="match status" value="1"/>
</dbReference>
<name>A0ABX0XBL2_9BACT</name>
<dbReference type="Proteomes" id="UP000770785">
    <property type="component" value="Unassembled WGS sequence"/>
</dbReference>
<dbReference type="InterPro" id="IPR036390">
    <property type="entry name" value="WH_DNA-bd_sf"/>
</dbReference>
<evidence type="ECO:0000256" key="2">
    <source>
        <dbReference type="ARBA" id="ARBA00023015"/>
    </source>
</evidence>
<dbReference type="SUPFAM" id="SSF46785">
    <property type="entry name" value="Winged helix' DNA-binding domain"/>
    <property type="match status" value="1"/>
</dbReference>
<evidence type="ECO:0000256" key="4">
    <source>
        <dbReference type="ARBA" id="ARBA00023163"/>
    </source>
</evidence>
<evidence type="ECO:0000313" key="5">
    <source>
        <dbReference type="EMBL" id="NJC26592.1"/>
    </source>
</evidence>
<evidence type="ECO:0000313" key="6">
    <source>
        <dbReference type="Proteomes" id="UP000770785"/>
    </source>
</evidence>
<evidence type="ECO:0000256" key="1">
    <source>
        <dbReference type="ARBA" id="ARBA00011046"/>
    </source>
</evidence>
<dbReference type="RefSeq" id="WP_168037362.1">
    <property type="nucleotide sequence ID" value="NZ_JAATJH010000003.1"/>
</dbReference>
<dbReference type="InterPro" id="IPR036388">
    <property type="entry name" value="WH-like_DNA-bd_sf"/>
</dbReference>
<dbReference type="EMBL" id="JAATJH010000003">
    <property type="protein sequence ID" value="NJC26592.1"/>
    <property type="molecule type" value="Genomic_DNA"/>
</dbReference>
<dbReference type="InterPro" id="IPR005650">
    <property type="entry name" value="BlaI_family"/>
</dbReference>
<organism evidence="5 6">
    <name type="scientific">Neolewinella antarctica</name>
    <dbReference type="NCBI Taxonomy" id="442734"/>
    <lineage>
        <taxon>Bacteria</taxon>
        <taxon>Pseudomonadati</taxon>
        <taxon>Bacteroidota</taxon>
        <taxon>Saprospiria</taxon>
        <taxon>Saprospirales</taxon>
        <taxon>Lewinellaceae</taxon>
        <taxon>Neolewinella</taxon>
    </lineage>
</organism>
<keyword evidence="4" id="KW-0804">Transcription</keyword>
<keyword evidence="6" id="KW-1185">Reference proteome</keyword>
<evidence type="ECO:0000256" key="3">
    <source>
        <dbReference type="ARBA" id="ARBA00023125"/>
    </source>
</evidence>